<organism evidence="3 4">
    <name type="scientific">Roseateles aquatilis</name>
    <dbReference type="NCBI Taxonomy" id="431061"/>
    <lineage>
        <taxon>Bacteria</taxon>
        <taxon>Pseudomonadati</taxon>
        <taxon>Pseudomonadota</taxon>
        <taxon>Betaproteobacteria</taxon>
        <taxon>Burkholderiales</taxon>
        <taxon>Sphaerotilaceae</taxon>
        <taxon>Roseateles</taxon>
    </lineage>
</organism>
<dbReference type="PANTHER" id="PTHR42850:SF2">
    <property type="entry name" value="BLL5683 PROTEIN"/>
    <property type="match status" value="1"/>
</dbReference>
<evidence type="ECO:0000256" key="1">
    <source>
        <dbReference type="ARBA" id="ARBA00008950"/>
    </source>
</evidence>
<dbReference type="Gene3D" id="3.60.21.10">
    <property type="match status" value="1"/>
</dbReference>
<dbReference type="PANTHER" id="PTHR42850">
    <property type="entry name" value="METALLOPHOSPHOESTERASE"/>
    <property type="match status" value="1"/>
</dbReference>
<feature type="domain" description="Calcineurin-like phosphoesterase" evidence="2">
    <location>
        <begin position="1"/>
        <end position="211"/>
    </location>
</feature>
<evidence type="ECO:0000259" key="2">
    <source>
        <dbReference type="Pfam" id="PF12850"/>
    </source>
</evidence>
<dbReference type="PIRSF" id="PIRSF000883">
    <property type="entry name" value="Pesterase_MJ0912"/>
    <property type="match status" value="1"/>
</dbReference>
<dbReference type="InterPro" id="IPR011152">
    <property type="entry name" value="Pesterase_MJ0912"/>
</dbReference>
<proteinExistence type="inferred from homology"/>
<dbReference type="InterPro" id="IPR029052">
    <property type="entry name" value="Metallo-depent_PP-like"/>
</dbReference>
<name>A0A246J845_9BURK</name>
<dbReference type="CDD" id="cd00838">
    <property type="entry name" value="MPP_superfamily"/>
    <property type="match status" value="1"/>
</dbReference>
<comment type="similarity">
    <text evidence="1">Belongs to the metallophosphoesterase superfamily. YfcE family.</text>
</comment>
<evidence type="ECO:0000313" key="3">
    <source>
        <dbReference type="EMBL" id="OWQ88741.1"/>
    </source>
</evidence>
<dbReference type="InterPro" id="IPR050126">
    <property type="entry name" value="Ap4A_hydrolase"/>
</dbReference>
<reference evidence="3 4" key="1">
    <citation type="journal article" date="2008" name="Int. J. Syst. Evol. Microbiol.">
        <title>Description of Roseateles aquatilis sp. nov. and Roseateles terrae sp. nov., in the class Betaproteobacteria, and emended description of the genus Roseateles.</title>
        <authorList>
            <person name="Gomila M."/>
            <person name="Bowien B."/>
            <person name="Falsen E."/>
            <person name="Moore E.R."/>
            <person name="Lalucat J."/>
        </authorList>
    </citation>
    <scope>NUCLEOTIDE SEQUENCE [LARGE SCALE GENOMIC DNA]</scope>
    <source>
        <strain evidence="3 4">CCUG 48205</strain>
    </source>
</reference>
<protein>
    <submittedName>
        <fullName evidence="3">Metallophosphatase family protein</fullName>
    </submittedName>
</protein>
<dbReference type="RefSeq" id="WP_088385627.1">
    <property type="nucleotide sequence ID" value="NZ_NIOF01000006.1"/>
</dbReference>
<gene>
    <name evidence="3" type="ORF">CDN99_14760</name>
</gene>
<dbReference type="GO" id="GO:0005737">
    <property type="term" value="C:cytoplasm"/>
    <property type="evidence" value="ECO:0007669"/>
    <property type="project" value="TreeGrafter"/>
</dbReference>
<dbReference type="Pfam" id="PF12850">
    <property type="entry name" value="Metallophos_2"/>
    <property type="match status" value="1"/>
</dbReference>
<dbReference type="InterPro" id="IPR024654">
    <property type="entry name" value="Calcineurin-like_PHP_lpxH"/>
</dbReference>
<keyword evidence="4" id="KW-1185">Reference proteome</keyword>
<accession>A0A246J845</accession>
<dbReference type="AlphaFoldDB" id="A0A246J845"/>
<sequence length="252" mass="27347">MKTALISDLHANRQAFATVLDHARRQGAGHFALLGDYVGYGSDPGWVVDQVRALRAEGATVVAGNHDLGVSQGPRAGMNEDARAAIEWTRSRLSEDQLRFLASLPMSEEDEDCLYVHANAFDPSGFAYVQGRLEAMRSLHATECRYTFCGHMHEPMLYHLSGTGKAGDFKPQPGMPIPLLPNRQWLVIPGACGQPRDGNPAAAYAIFDHDSEELTFQRVPYDVEAAAAALRAAPGLPPALAERLATRLVAGR</sequence>
<evidence type="ECO:0000313" key="4">
    <source>
        <dbReference type="Proteomes" id="UP000197468"/>
    </source>
</evidence>
<dbReference type="EMBL" id="NIOF01000006">
    <property type="protein sequence ID" value="OWQ88741.1"/>
    <property type="molecule type" value="Genomic_DNA"/>
</dbReference>
<comment type="caution">
    <text evidence="3">The sequence shown here is derived from an EMBL/GenBank/DDBJ whole genome shotgun (WGS) entry which is preliminary data.</text>
</comment>
<dbReference type="SUPFAM" id="SSF56300">
    <property type="entry name" value="Metallo-dependent phosphatases"/>
    <property type="match status" value="1"/>
</dbReference>
<dbReference type="GO" id="GO:0016791">
    <property type="term" value="F:phosphatase activity"/>
    <property type="evidence" value="ECO:0007669"/>
    <property type="project" value="TreeGrafter"/>
</dbReference>
<dbReference type="OrthoDB" id="9813918at2"/>
<dbReference type="Proteomes" id="UP000197468">
    <property type="component" value="Unassembled WGS sequence"/>
</dbReference>